<dbReference type="EMBL" id="JASBWR010000157">
    <property type="protein sequence ID" value="KAJ9091011.1"/>
    <property type="molecule type" value="Genomic_DNA"/>
</dbReference>
<name>A0ACC2UW79_9TREE</name>
<dbReference type="Proteomes" id="UP001241377">
    <property type="component" value="Unassembled WGS sequence"/>
</dbReference>
<comment type="caution">
    <text evidence="1">The sequence shown here is derived from an EMBL/GenBank/DDBJ whole genome shotgun (WGS) entry which is preliminary data.</text>
</comment>
<reference evidence="1" key="1">
    <citation type="submission" date="2023-04" db="EMBL/GenBank/DDBJ databases">
        <title>Draft Genome sequencing of Naganishia species isolated from polar environments using Oxford Nanopore Technology.</title>
        <authorList>
            <person name="Leo P."/>
            <person name="Venkateswaran K."/>
        </authorList>
    </citation>
    <scope>NUCLEOTIDE SEQUENCE</scope>
    <source>
        <strain evidence="1">MNA-CCFEE 5261</strain>
    </source>
</reference>
<organism evidence="1 2">
    <name type="scientific">Naganishia cerealis</name>
    <dbReference type="NCBI Taxonomy" id="610337"/>
    <lineage>
        <taxon>Eukaryota</taxon>
        <taxon>Fungi</taxon>
        <taxon>Dikarya</taxon>
        <taxon>Basidiomycota</taxon>
        <taxon>Agaricomycotina</taxon>
        <taxon>Tremellomycetes</taxon>
        <taxon>Filobasidiales</taxon>
        <taxon>Filobasidiaceae</taxon>
        <taxon>Naganishia</taxon>
    </lineage>
</organism>
<keyword evidence="2" id="KW-1185">Reference proteome</keyword>
<gene>
    <name evidence="1" type="ORF">QFC19_009307</name>
</gene>
<sequence length="1309" mass="145071">MFDDYIEHPGQQQTSSSLAGAEKSLFTQGYTTGGGQGYTRGAGGGAGMDPVEYEGFEEDGAADAEREVEGYGEEGEAVAMEAVSQAMSDERIERASRGERGRRGGTQRAIRENFERSGNQCLRCGLQGQRSLLGRGGPPVHRSYETRFSAAGNKPLETNLYAKNLNSSSPHSTPLFNLSKVQYSPPGQIIDLQVNNNILIMAVRPLSLVIIDLARADEIISVEIPKQPTTKDGSATDGAKGRGSGGEQRIHSLFADPSGRHLIVTTAPSSETYYVSCANLTAITPSQPRKPRLLRLKHPVTSIAWPSRFPSSSSSSTSALPIECLIGSPTGTISTLSLPPQEADIFNNLKSVSLSSKSLEMGHAVVYSLPEPEAITGLAYGFWRIPGQESGKKASTGDKKRIWVVATTPHRMYDFYGTTASSGSDLIGKNGWGEDLFRAYRDTAPKFQEIPGDIPTSSSMLRFWTTQKPGTRSFAQRYEAVAWLTGRRETDPLPVATAAGVYHSSIPATAAPISLESTINNTSLFSSPSLLNITPKNYDSVGRRDGESTSSSSPIAITLTEWHFIVLLPDRLVAYSRLSETVVWEALIPLKKGERALGITTDPINHTFWVHATQTLYEVVPNEEDRDVWRNKLEHGDFESALKYSKNRKQTDLIKSRQADAFFDAQKYLQAAQTYAECSRSFEFVALRFVDADEKDGLRVYLAERLARLDKQELTQRMMIATWLIEIYLSKCNTLEDVIAAEAATSDVDSLRTELMLTEEDLRNFMTTYKVSAESSVPSPVSAHGGRLCLKNNLDRKVIYELIQSHGRTEVYLFFAGLLEDDSIVIDHWVTEENWLQAIDVLSRQEDLELYYRFAPILMRHKPRETVDAWLRQQAIDPRRLIPALLVDQQPRPDVVPGSQATRYLSTIIQRGSTDSTIHNLLINFLATSQDPDDAPLLKYLGSSVDDPLQEAPYYDLDYALRICKQRNRIQPCVFIYSKMGLYECSVDLALEKGDLELAKINADKPDDDDELRAKLWLKIAKYVVEERKDVKGAIQLLEESPLLKIEDILPYFPPFTSLDSIKNEICSALETYSVRIDHLRQEMQDATDSANQIKEDIKNLENRFVTVDRDEACSRCGKMLLIRQFYVFPCQHVFHADCLITLAKDYLPSATLRRIIYLQNEIIRLSKSSKQLHSQAPRGLLSTANAPSANDTISITSRVDSPTQENLLLGGPKRLLAAGDRLRELIVPDVLASAISVIGSGVGGTANGGVSKKKGLTATDPRDQNKVEKQRSELDELVAAGCPLCEGSVTTVDKPFVTARDDDGSWDI</sequence>
<evidence type="ECO:0000313" key="2">
    <source>
        <dbReference type="Proteomes" id="UP001241377"/>
    </source>
</evidence>
<protein>
    <submittedName>
        <fullName evidence="1">Uncharacterized protein</fullName>
    </submittedName>
</protein>
<proteinExistence type="predicted"/>
<accession>A0ACC2UW79</accession>
<evidence type="ECO:0000313" key="1">
    <source>
        <dbReference type="EMBL" id="KAJ9091011.1"/>
    </source>
</evidence>